<dbReference type="NCBIfam" id="TIGR01765">
    <property type="entry name" value="tspaseT_teng_N"/>
    <property type="match status" value="1"/>
</dbReference>
<dbReference type="NCBIfam" id="TIGR01766">
    <property type="entry name" value="IS200/IS605 family accessory protein TnpB-like domain"/>
    <property type="match status" value="1"/>
</dbReference>
<protein>
    <submittedName>
        <fullName evidence="2">IS200/IS605 family accessory protein TnpB-related protein</fullName>
    </submittedName>
</protein>
<evidence type="ECO:0000313" key="2">
    <source>
        <dbReference type="EMBL" id="WAM34344.1"/>
    </source>
</evidence>
<dbReference type="EMBL" id="CP113865">
    <property type="protein sequence ID" value="WAM34344.1"/>
    <property type="molecule type" value="Genomic_DNA"/>
</dbReference>
<keyword evidence="1" id="KW-0238">DNA-binding</keyword>
<keyword evidence="3" id="KW-1185">Reference proteome</keyword>
<accession>A0ABY7BS12</accession>
<proteinExistence type="predicted"/>
<dbReference type="InterPro" id="IPR010095">
    <property type="entry name" value="Cas12f1-like_TNB"/>
</dbReference>
<sequence>MVTVQAKLIFESYEDRQKVLELMRRWSSCMRFAYKRLLEGFDRNSLKKDLQRIFNLNSRYVDDAIMKAKGVLESCKQRGEDPRKAIFGGRELFEKLKKRHINGKPYKKLKIEWQEKRKGNLYSRGDRSKKGNLNTRIVVNERGTFLRINIGDRKYVFARLSAGFKKDKNRKEILQEIAILEVPYSVELKLKNGKIYAYFSVEELFPVTEITRENGAIGIDTNAYPNHMAWVEVDRNGQFISHGKIPMPELESGKSNKREYYRWQYAHEIVKIAKEKRKAIVIERLDIKDKGRRGDFSFRKSRRIRHFFSYRSLLDKVKILAKREGIEVIEVNPAYTSVIGMLKFAPQFMISKDVASAYVIARRGLGKKERIPANYMKLLNSLDVSSLEELKEYVSKEVKNIHLRRKQIKEIEYVMRKIQSPGSESGRLFAPLDGTSAGSCSEGYNLWRVLRVAVVTPLSPDRVLRDMSVLKSVLVSGQVGGPKIGASSYFLG</sequence>
<dbReference type="Proteomes" id="UP001164909">
    <property type="component" value="Chromosome"/>
</dbReference>
<dbReference type="InterPro" id="IPR010094">
    <property type="entry name" value="Transposase_put_N"/>
</dbReference>
<evidence type="ECO:0000313" key="3">
    <source>
        <dbReference type="Proteomes" id="UP001164909"/>
    </source>
</evidence>
<dbReference type="RefSeq" id="WP_045170344.1">
    <property type="nucleotide sequence ID" value="NZ_CP113865.1"/>
</dbReference>
<name>A0ABY7BS12_9FIRM</name>
<reference evidence="2" key="1">
    <citation type="submission" date="2022-12" db="EMBL/GenBank/DDBJ databases">
        <authorList>
            <person name="Bing R.G."/>
            <person name="Willard D.J."/>
            <person name="Manesh M.J.H."/>
            <person name="Laemthong T."/>
            <person name="Crosby J.R."/>
            <person name="Kelly R.M."/>
        </authorList>
    </citation>
    <scope>NUCLEOTIDE SEQUENCE</scope>
    <source>
        <strain evidence="2">DSM 8990</strain>
    </source>
</reference>
<evidence type="ECO:0000256" key="1">
    <source>
        <dbReference type="ARBA" id="ARBA00023125"/>
    </source>
</evidence>
<gene>
    <name evidence="2" type="ORF">OTK00_000528</name>
</gene>
<organism evidence="2 3">
    <name type="scientific">Caldicellulosiruptor morganii</name>
    <dbReference type="NCBI Taxonomy" id="1387555"/>
    <lineage>
        <taxon>Bacteria</taxon>
        <taxon>Bacillati</taxon>
        <taxon>Bacillota</taxon>
        <taxon>Bacillota incertae sedis</taxon>
        <taxon>Caldicellulosiruptorales</taxon>
        <taxon>Caldicellulosiruptoraceae</taxon>
        <taxon>Caldicellulosiruptor</taxon>
    </lineage>
</organism>